<dbReference type="AlphaFoldDB" id="A0A7G1PF27"/>
<keyword evidence="1" id="KW-0805">Transcription regulation</keyword>
<dbReference type="PANTHER" id="PTHR43537">
    <property type="entry name" value="TRANSCRIPTIONAL REGULATOR, GNTR FAMILY"/>
    <property type="match status" value="1"/>
</dbReference>
<dbReference type="SUPFAM" id="SSF48008">
    <property type="entry name" value="GntR ligand-binding domain-like"/>
    <property type="match status" value="1"/>
</dbReference>
<dbReference type="SMART" id="SM00895">
    <property type="entry name" value="FCD"/>
    <property type="match status" value="1"/>
</dbReference>
<dbReference type="RefSeq" id="WP_055508276.1">
    <property type="nucleotide sequence ID" value="NZ_AP023440.1"/>
</dbReference>
<dbReference type="SMART" id="SM00345">
    <property type="entry name" value="HTH_GNTR"/>
    <property type="match status" value="1"/>
</dbReference>
<dbReference type="KEGG" id="sgm:GCM10017557_65840"/>
<dbReference type="InterPro" id="IPR036390">
    <property type="entry name" value="WH_DNA-bd_sf"/>
</dbReference>
<dbReference type="PANTHER" id="PTHR43537:SF24">
    <property type="entry name" value="GLUCONATE OPERON TRANSCRIPTIONAL REPRESSOR"/>
    <property type="match status" value="1"/>
</dbReference>
<keyword evidence="3" id="KW-0804">Transcription</keyword>
<evidence type="ECO:0000256" key="1">
    <source>
        <dbReference type="ARBA" id="ARBA00023015"/>
    </source>
</evidence>
<protein>
    <submittedName>
        <fullName evidence="5">GntR family transcriptional regulator</fullName>
    </submittedName>
</protein>
<dbReference type="SUPFAM" id="SSF46785">
    <property type="entry name" value="Winged helix' DNA-binding domain"/>
    <property type="match status" value="1"/>
</dbReference>
<evidence type="ECO:0000313" key="5">
    <source>
        <dbReference type="EMBL" id="BCL31725.1"/>
    </source>
</evidence>
<evidence type="ECO:0000259" key="4">
    <source>
        <dbReference type="PROSITE" id="PS50949"/>
    </source>
</evidence>
<dbReference type="PROSITE" id="PS50949">
    <property type="entry name" value="HTH_GNTR"/>
    <property type="match status" value="1"/>
</dbReference>
<evidence type="ECO:0000256" key="3">
    <source>
        <dbReference type="ARBA" id="ARBA00023163"/>
    </source>
</evidence>
<sequence length="217" mass="23753">MTGRGSPSERLYTTLRAAILNGVFAPEQALKPQELANAEKVSLAVAREALLRLVGEGLATRLPNRGFAVPAVNAERWQQIAEARALTEPVMLRLSIERGGVDWEVRVRAAHHHLARTPPWEPGGAFVSDEWSEAHRQFHRALLEGCGNPVLLDGFDRTWTASELARRWSGAILPERDGPAEHAALEEAALSRDAERAAGLLARHVLHTAQGLTAHKD</sequence>
<dbReference type="Gene3D" id="1.10.10.10">
    <property type="entry name" value="Winged helix-like DNA-binding domain superfamily/Winged helix DNA-binding domain"/>
    <property type="match status" value="1"/>
</dbReference>
<evidence type="ECO:0000256" key="2">
    <source>
        <dbReference type="ARBA" id="ARBA00023125"/>
    </source>
</evidence>
<dbReference type="InterPro" id="IPR011711">
    <property type="entry name" value="GntR_C"/>
</dbReference>
<keyword evidence="6" id="KW-1185">Reference proteome</keyword>
<feature type="domain" description="HTH gntR-type" evidence="4">
    <location>
        <begin position="5"/>
        <end position="72"/>
    </location>
</feature>
<proteinExistence type="predicted"/>
<dbReference type="Pfam" id="PF00392">
    <property type="entry name" value="GntR"/>
    <property type="match status" value="1"/>
</dbReference>
<gene>
    <name evidence="5" type="ORF">GCM10017557_65840</name>
</gene>
<dbReference type="InterPro" id="IPR036388">
    <property type="entry name" value="WH-like_DNA-bd_sf"/>
</dbReference>
<accession>A0A7G1PF27</accession>
<dbReference type="GO" id="GO:0003677">
    <property type="term" value="F:DNA binding"/>
    <property type="evidence" value="ECO:0007669"/>
    <property type="project" value="UniProtKB-KW"/>
</dbReference>
<reference evidence="5 6" key="1">
    <citation type="journal article" date="2014" name="Int. J. Syst. Evol. Microbiol.">
        <title>Complete genome sequence of Corynebacterium casei LMG S-19264T (=DSM 44701T), isolated from a smear-ripened cheese.</title>
        <authorList>
            <consortium name="US DOE Joint Genome Institute (JGI-PGF)"/>
            <person name="Walter F."/>
            <person name="Albersmeier A."/>
            <person name="Kalinowski J."/>
            <person name="Ruckert C."/>
        </authorList>
    </citation>
    <scope>NUCLEOTIDE SEQUENCE [LARGE SCALE GENOMIC DNA]</scope>
    <source>
        <strain evidence="5 6">JCM 4677</strain>
    </source>
</reference>
<dbReference type="OrthoDB" id="8680240at2"/>
<dbReference type="Pfam" id="PF07729">
    <property type="entry name" value="FCD"/>
    <property type="match status" value="1"/>
</dbReference>
<name>A0A7G1PF27_9ACTN</name>
<organism evidence="5 6">
    <name type="scientific">Streptomyces aurantiacus</name>
    <dbReference type="NCBI Taxonomy" id="47760"/>
    <lineage>
        <taxon>Bacteria</taxon>
        <taxon>Bacillati</taxon>
        <taxon>Actinomycetota</taxon>
        <taxon>Actinomycetes</taxon>
        <taxon>Kitasatosporales</taxon>
        <taxon>Streptomycetaceae</taxon>
        <taxon>Streptomyces</taxon>
        <taxon>Streptomyces aurantiacus group</taxon>
    </lineage>
</organism>
<dbReference type="Gene3D" id="1.20.120.530">
    <property type="entry name" value="GntR ligand-binding domain-like"/>
    <property type="match status" value="1"/>
</dbReference>
<dbReference type="InterPro" id="IPR008920">
    <property type="entry name" value="TF_FadR/GntR_C"/>
</dbReference>
<dbReference type="GO" id="GO:0003700">
    <property type="term" value="F:DNA-binding transcription factor activity"/>
    <property type="evidence" value="ECO:0007669"/>
    <property type="project" value="InterPro"/>
</dbReference>
<evidence type="ECO:0000313" key="6">
    <source>
        <dbReference type="Proteomes" id="UP000516444"/>
    </source>
</evidence>
<dbReference type="EMBL" id="AP023440">
    <property type="protein sequence ID" value="BCL31725.1"/>
    <property type="molecule type" value="Genomic_DNA"/>
</dbReference>
<dbReference type="InterPro" id="IPR000524">
    <property type="entry name" value="Tscrpt_reg_HTH_GntR"/>
</dbReference>
<dbReference type="Proteomes" id="UP000516444">
    <property type="component" value="Chromosome"/>
</dbReference>
<keyword evidence="2" id="KW-0238">DNA-binding</keyword>